<accession>A0ABR1YX76</accession>
<evidence type="ECO:0000313" key="3">
    <source>
        <dbReference type="Proteomes" id="UP001492380"/>
    </source>
</evidence>
<feature type="compositionally biased region" description="Pro residues" evidence="1">
    <location>
        <begin position="68"/>
        <end position="81"/>
    </location>
</feature>
<comment type="caution">
    <text evidence="2">The sequence shown here is derived from an EMBL/GenBank/DDBJ whole genome shotgun (WGS) entry which is preliminary data.</text>
</comment>
<dbReference type="EMBL" id="JBBWRZ010000003">
    <property type="protein sequence ID" value="KAK8240784.1"/>
    <property type="molecule type" value="Genomic_DNA"/>
</dbReference>
<keyword evidence="3" id="KW-1185">Reference proteome</keyword>
<protein>
    <submittedName>
        <fullName evidence="2">Uncharacterized protein</fullName>
    </submittedName>
</protein>
<feature type="region of interest" description="Disordered" evidence="1">
    <location>
        <begin position="374"/>
        <end position="417"/>
    </location>
</feature>
<feature type="region of interest" description="Disordered" evidence="1">
    <location>
        <begin position="298"/>
        <end position="343"/>
    </location>
</feature>
<name>A0ABR1YX76_9PEZI</name>
<feature type="region of interest" description="Disordered" evidence="1">
    <location>
        <begin position="164"/>
        <end position="185"/>
    </location>
</feature>
<feature type="non-terminal residue" evidence="2">
    <location>
        <position position="1"/>
    </location>
</feature>
<feature type="region of interest" description="Disordered" evidence="1">
    <location>
        <begin position="45"/>
        <end position="90"/>
    </location>
</feature>
<proteinExistence type="predicted"/>
<feature type="compositionally biased region" description="Basic residues" evidence="1">
    <location>
        <begin position="46"/>
        <end position="56"/>
    </location>
</feature>
<reference evidence="2 3" key="1">
    <citation type="submission" date="2024-04" db="EMBL/GenBank/DDBJ databases">
        <title>Phyllosticta paracitricarpa is synonymous to the EU quarantine fungus P. citricarpa based on phylogenomic analyses.</title>
        <authorList>
            <consortium name="Lawrence Berkeley National Laboratory"/>
            <person name="Van Ingen-Buijs V.A."/>
            <person name="Van Westerhoven A.C."/>
            <person name="Haridas S."/>
            <person name="Skiadas P."/>
            <person name="Martin F."/>
            <person name="Groenewald J.Z."/>
            <person name="Crous P.W."/>
            <person name="Seidl M.F."/>
        </authorList>
    </citation>
    <scope>NUCLEOTIDE SEQUENCE [LARGE SCALE GENOMIC DNA]</scope>
    <source>
        <strain evidence="2 3">CBS 123374</strain>
    </source>
</reference>
<feature type="compositionally biased region" description="Basic residues" evidence="1">
    <location>
        <begin position="391"/>
        <end position="406"/>
    </location>
</feature>
<dbReference type="Proteomes" id="UP001492380">
    <property type="component" value="Unassembled WGS sequence"/>
</dbReference>
<feature type="compositionally biased region" description="Low complexity" evidence="1">
    <location>
        <begin position="378"/>
        <end position="387"/>
    </location>
</feature>
<gene>
    <name evidence="2" type="ORF">HDK90DRAFT_549213</name>
</gene>
<sequence length="503" mass="54994">FRRAQKTNCRAPLLLSTESVAALLIPLDYGPFQALKPALIATMKPPVRKNRGRRGVVKTEPKDDAPTSLPPATPAAPPVAQSPPAEGPKKSLIVKLPLPAASLPLRPVRPSKIVKLKVPPIPLRPQKIAKLPMRPSKLVGVARPSNDMRIEARYEALQRRQREREMASTRPQTGSYRGLPPPISPPRMSPALQDMLMPMEPPRRRVRFDLGTSAMPPAMPPPLSPLAVGTMTPGLSEGLGPYPPGFEPDAVVKSPPSMLPPMLSMTPDAHAPPTPLLPNNSTAAPQGVLVPLAHDHTPAATKSAAPPQGGSMTPAPRPLAAPNVPTRVLPKTPRVRAPPTLMPTTMSAAGAQGGSMILAHERAAAERLEALLEPPPSTELLPPSRTLAPKTKSKSKRRRGVVKRQHKQDMVMRPVPTGIPPGPVPLYPYGHKWKLEPKDKFINRFARMHAAQEAKKEEDKQWDARVAANCQKFREEYPKADEELMEWREQRRPADWDMHYPIA</sequence>
<organism evidence="2 3">
    <name type="scientific">Phyllosticta capitalensis</name>
    <dbReference type="NCBI Taxonomy" id="121624"/>
    <lineage>
        <taxon>Eukaryota</taxon>
        <taxon>Fungi</taxon>
        <taxon>Dikarya</taxon>
        <taxon>Ascomycota</taxon>
        <taxon>Pezizomycotina</taxon>
        <taxon>Dothideomycetes</taxon>
        <taxon>Dothideomycetes incertae sedis</taxon>
        <taxon>Botryosphaeriales</taxon>
        <taxon>Phyllostictaceae</taxon>
        <taxon>Phyllosticta</taxon>
    </lineage>
</organism>
<evidence type="ECO:0000313" key="2">
    <source>
        <dbReference type="EMBL" id="KAK8240784.1"/>
    </source>
</evidence>
<evidence type="ECO:0000256" key="1">
    <source>
        <dbReference type="SAM" id="MobiDB-lite"/>
    </source>
</evidence>